<evidence type="ECO:0000256" key="3">
    <source>
        <dbReference type="ARBA" id="ARBA00012169"/>
    </source>
</evidence>
<evidence type="ECO:0000256" key="5">
    <source>
        <dbReference type="ARBA" id="ARBA00022777"/>
    </source>
</evidence>
<feature type="region of interest" description="Disordered" evidence="6">
    <location>
        <begin position="349"/>
        <end position="377"/>
    </location>
</feature>
<reference evidence="9 10" key="1">
    <citation type="journal article" date="2018" name="Mol. Biol. Evol.">
        <title>Broad Genomic Sampling Reveals a Smut Pathogenic Ancestry of the Fungal Clade Ustilaginomycotina.</title>
        <authorList>
            <person name="Kijpornyongpan T."/>
            <person name="Mondo S.J."/>
            <person name="Barry K."/>
            <person name="Sandor L."/>
            <person name="Lee J."/>
            <person name="Lipzen A."/>
            <person name="Pangilinan J."/>
            <person name="LaButti K."/>
            <person name="Hainaut M."/>
            <person name="Henrissat B."/>
            <person name="Grigoriev I.V."/>
            <person name="Spatafora J.W."/>
            <person name="Aime M.C."/>
        </authorList>
    </citation>
    <scope>NUCLEOTIDE SEQUENCE [LARGE SCALE GENOMIC DNA]</scope>
    <source>
        <strain evidence="9 10">MCA 4186</strain>
    </source>
</reference>
<dbReference type="OrthoDB" id="10264149at2759"/>
<evidence type="ECO:0000256" key="6">
    <source>
        <dbReference type="SAM" id="MobiDB-lite"/>
    </source>
</evidence>
<accession>A0A316ZG51</accession>
<evidence type="ECO:0000256" key="2">
    <source>
        <dbReference type="ARBA" id="ARBA00006209"/>
    </source>
</evidence>
<dbReference type="SMART" id="SM00146">
    <property type="entry name" value="PI3Kc"/>
    <property type="match status" value="1"/>
</dbReference>
<feature type="region of interest" description="Disordered" evidence="6">
    <location>
        <begin position="788"/>
        <end position="812"/>
    </location>
</feature>
<organism evidence="9 10">
    <name type="scientific">Tilletiopsis washingtonensis</name>
    <dbReference type="NCBI Taxonomy" id="58919"/>
    <lineage>
        <taxon>Eukaryota</taxon>
        <taxon>Fungi</taxon>
        <taxon>Dikarya</taxon>
        <taxon>Basidiomycota</taxon>
        <taxon>Ustilaginomycotina</taxon>
        <taxon>Exobasidiomycetes</taxon>
        <taxon>Entylomatales</taxon>
        <taxon>Entylomatales incertae sedis</taxon>
        <taxon>Tilletiopsis</taxon>
    </lineage>
</organism>
<dbReference type="CDD" id="cd05168">
    <property type="entry name" value="PI4Kc_III_beta"/>
    <property type="match status" value="1"/>
</dbReference>
<dbReference type="EC" id="2.7.1.67" evidence="3"/>
<dbReference type="SUPFAM" id="SSF56112">
    <property type="entry name" value="Protein kinase-like (PK-like)"/>
    <property type="match status" value="1"/>
</dbReference>
<dbReference type="PANTHER" id="PTHR10048">
    <property type="entry name" value="PHOSPHATIDYLINOSITOL KINASE"/>
    <property type="match status" value="1"/>
</dbReference>
<dbReference type="RefSeq" id="XP_025599532.1">
    <property type="nucleotide sequence ID" value="XM_025741873.1"/>
</dbReference>
<feature type="domain" description="PIK helical" evidence="8">
    <location>
        <begin position="1"/>
        <end position="117"/>
    </location>
</feature>
<sequence length="1194" mass="129536">MASLLLRLFNSDYFSPHLALSYLKTYSDSIGITWYLVERFRSDFPSEEVDFYWPQLCYLLLSRPSESRALESFVLQRCDEQVHVALLTLWYFQAALSDLSSAPHSPSFMICQRVFNACQRILFDDPLSSTSLISTTTSSSSVVTGSRRSRLVVAARSKAAPKVLPSNVKASMVGLGAVLASVPGMPSLAQISGRVAVEQGRKKPLGLDRAELEGTADAGRFSGSSDDEEFEDDEGAGEADETDEAKGTGQGSGAESASDGKALAANGAEAEKSAPPTLRSQTMPAGAASSLTPGGILKPPSKPAASPPTSANPFASFASRFDAGFSDFRDKAAAAVGDALGQTFGVDFVPGPESSRKPKAPPAWHPQRRRPRLSLEQGANRFRSAPNLAMARHGGNASPFASTTTFAEATGGAAPNADAVLAQYDPEARRRLLRSNYCRVQTQFLLTLQDISARMLLIPKPARLSALRAELTQLNHSLPSEVCFPLWCRAEARDGAEASATKPPEEEEGESMAAKHRAGRHHRVVRINPSEAVVLNSADRVPFLLHVEVLHDDLDFDPDRRQNRESLKKLVVQEDTRRRKFASSRSFALSDSSRDHSIGAREDATASSSTPATPGLSSDDPMALAESTGSNTAAPPPAPEVATAQVPLSSPLRAEYAVPEDDGEEVDLTEQAFGSDLAAFGEEREAGSSDEDDLTAMNRDHDTAAWTSARGAKQKAEQAAAQFSLDEYSERMRTAAVMLAQLNQSTNAAAHPIVAHNPNVSATAQGGWSSWLTGTSWAGVVAPTKSEAGQGSAGITAPVTGSTAPAAPRASTSGAVSEGMAQALAAGAPGGAKVLHADTEAIRRRIMQEMMALEEERMERMNAAGRHVGRGRRRTNEPDEDEETVMRAVNKDDPSAAMFRESWAMKKARIRASSPYGHLESWDVFSVIVKTGADLRQEQLAVQLISEFGRIWKETQSRCWVRYFRILVTSENSGLMETVTDAVSVHSIKKEAYSRRVAEGKIGTYNLYDHFCDSFGEPSSSKFNRARERFMESLAAYSIISYLLQIKDRHNGNILIDGDGRLIHIDFGFMLGISPGGVGFEAAPFKLTQDYIDIIGGTESPKWAEFKLLVQHGFRDVRKHAERIIMMIELMQRDSKLPCFSLGELTASNLRDRFQLGLSSSQSDAFVDRLVESSANSVFTRLYDRYQYHAQGVL</sequence>
<protein>
    <recommendedName>
        <fullName evidence="3">1-phosphatidylinositol 4-kinase</fullName>
        <ecNumber evidence="3">2.7.1.67</ecNumber>
    </recommendedName>
</protein>
<evidence type="ECO:0000256" key="1">
    <source>
        <dbReference type="ARBA" id="ARBA00001686"/>
    </source>
</evidence>
<dbReference type="EMBL" id="KZ819288">
    <property type="protein sequence ID" value="PWN99253.1"/>
    <property type="molecule type" value="Genomic_DNA"/>
</dbReference>
<dbReference type="InterPro" id="IPR011009">
    <property type="entry name" value="Kinase-like_dom_sf"/>
</dbReference>
<feature type="compositionally biased region" description="Low complexity" evidence="6">
    <location>
        <begin position="800"/>
        <end position="812"/>
    </location>
</feature>
<dbReference type="GO" id="GO:0005737">
    <property type="term" value="C:cytoplasm"/>
    <property type="evidence" value="ECO:0007669"/>
    <property type="project" value="TreeGrafter"/>
</dbReference>
<dbReference type="AlphaFoldDB" id="A0A316ZG51"/>
<feature type="compositionally biased region" description="Acidic residues" evidence="6">
    <location>
        <begin position="225"/>
        <end position="243"/>
    </location>
</feature>
<dbReference type="GO" id="GO:0016020">
    <property type="term" value="C:membrane"/>
    <property type="evidence" value="ECO:0007669"/>
    <property type="project" value="TreeGrafter"/>
</dbReference>
<feature type="region of interest" description="Disordered" evidence="6">
    <location>
        <begin position="581"/>
        <end position="645"/>
    </location>
</feature>
<dbReference type="InterPro" id="IPR016024">
    <property type="entry name" value="ARM-type_fold"/>
</dbReference>
<feature type="compositionally biased region" description="Basic and acidic residues" evidence="6">
    <location>
        <begin position="592"/>
        <end position="604"/>
    </location>
</feature>
<dbReference type="InterPro" id="IPR036940">
    <property type="entry name" value="PI3/4_kinase_cat_sf"/>
</dbReference>
<dbReference type="PANTHER" id="PTHR10048:SF22">
    <property type="entry name" value="PHOSPHATIDYLINOSITOL 4-KINASE BETA"/>
    <property type="match status" value="1"/>
</dbReference>
<evidence type="ECO:0000313" key="10">
    <source>
        <dbReference type="Proteomes" id="UP000245946"/>
    </source>
</evidence>
<feature type="region of interest" description="Disordered" evidence="6">
    <location>
        <begin position="206"/>
        <end position="311"/>
    </location>
</feature>
<evidence type="ECO:0000259" key="7">
    <source>
        <dbReference type="PROSITE" id="PS50290"/>
    </source>
</evidence>
<dbReference type="Gene3D" id="1.25.40.70">
    <property type="entry name" value="Phosphatidylinositol 3-kinase, accessory domain (PIK)"/>
    <property type="match status" value="1"/>
</dbReference>
<keyword evidence="4" id="KW-0808">Transferase</keyword>
<dbReference type="PROSITE" id="PS51545">
    <property type="entry name" value="PIK_HELICAL"/>
    <property type="match status" value="1"/>
</dbReference>
<dbReference type="GO" id="GO:0048015">
    <property type="term" value="P:phosphatidylinositol-mediated signaling"/>
    <property type="evidence" value="ECO:0007669"/>
    <property type="project" value="TreeGrafter"/>
</dbReference>
<keyword evidence="10" id="KW-1185">Reference proteome</keyword>
<dbReference type="PROSITE" id="PS00916">
    <property type="entry name" value="PI3_4_KINASE_2"/>
    <property type="match status" value="1"/>
</dbReference>
<dbReference type="InterPro" id="IPR049160">
    <property type="entry name" value="PI4KB-PIK1_PIK"/>
</dbReference>
<dbReference type="Gene3D" id="3.30.1010.10">
    <property type="entry name" value="Phosphatidylinositol 3-kinase Catalytic Subunit, Chain A, domain 4"/>
    <property type="match status" value="1"/>
</dbReference>
<dbReference type="STRING" id="58919.A0A316ZG51"/>
<proteinExistence type="inferred from homology"/>
<dbReference type="FunFam" id="1.25.40.70:FF:000015">
    <property type="entry name" value="Related to PIK1-phosphatidylinositol 4-kinase"/>
    <property type="match status" value="1"/>
</dbReference>
<feature type="region of interest" description="Disordered" evidence="6">
    <location>
        <begin position="495"/>
        <end position="522"/>
    </location>
</feature>
<dbReference type="InterPro" id="IPR018936">
    <property type="entry name" value="PI3/4_kinase_CS"/>
</dbReference>
<dbReference type="PROSITE" id="PS00915">
    <property type="entry name" value="PI3_4_KINASE_1"/>
    <property type="match status" value="1"/>
</dbReference>
<dbReference type="FunFam" id="1.10.1070.11:FF:000016">
    <property type="entry name" value="PIK1p Phosphatidylinositol 4-kinase"/>
    <property type="match status" value="1"/>
</dbReference>
<gene>
    <name evidence="9" type="ORF">FA09DRAFT_328682</name>
</gene>
<feature type="domain" description="PI3K/PI4K catalytic" evidence="7">
    <location>
        <begin position="904"/>
        <end position="1179"/>
    </location>
</feature>
<dbReference type="GO" id="GO:0004430">
    <property type="term" value="F:1-phosphatidylinositol 4-kinase activity"/>
    <property type="evidence" value="ECO:0007669"/>
    <property type="project" value="UniProtKB-EC"/>
</dbReference>
<dbReference type="PROSITE" id="PS50290">
    <property type="entry name" value="PI3_4_KINASE_3"/>
    <property type="match status" value="1"/>
</dbReference>
<name>A0A316ZG51_9BASI</name>
<comment type="similarity">
    <text evidence="2">Belongs to the PI3/PI4-kinase family. Type III PI4K subfamily.</text>
</comment>
<dbReference type="InterPro" id="IPR001263">
    <property type="entry name" value="PI3K_accessory_dom"/>
</dbReference>
<evidence type="ECO:0000259" key="8">
    <source>
        <dbReference type="PROSITE" id="PS51545"/>
    </source>
</evidence>
<feature type="compositionally biased region" description="Polar residues" evidence="6">
    <location>
        <begin position="605"/>
        <end position="616"/>
    </location>
</feature>
<dbReference type="GO" id="GO:0046854">
    <property type="term" value="P:phosphatidylinositol phosphate biosynthetic process"/>
    <property type="evidence" value="ECO:0007669"/>
    <property type="project" value="InterPro"/>
</dbReference>
<evidence type="ECO:0000313" key="9">
    <source>
        <dbReference type="EMBL" id="PWN99253.1"/>
    </source>
</evidence>
<comment type="catalytic activity">
    <reaction evidence="1">
        <text>a 1,2-diacyl-sn-glycero-3-phospho-(1D-myo-inositol) + ATP = a 1,2-diacyl-sn-glycero-3-phospho-(1D-myo-inositol 4-phosphate) + ADP + H(+)</text>
        <dbReference type="Rhea" id="RHEA:19877"/>
        <dbReference type="ChEBI" id="CHEBI:15378"/>
        <dbReference type="ChEBI" id="CHEBI:30616"/>
        <dbReference type="ChEBI" id="CHEBI:57880"/>
        <dbReference type="ChEBI" id="CHEBI:58178"/>
        <dbReference type="ChEBI" id="CHEBI:456216"/>
        <dbReference type="EC" id="2.7.1.67"/>
    </reaction>
</comment>
<dbReference type="GeneID" id="37269417"/>
<dbReference type="Pfam" id="PF00454">
    <property type="entry name" value="PI3_PI4_kinase"/>
    <property type="match status" value="1"/>
</dbReference>
<dbReference type="SUPFAM" id="SSF48371">
    <property type="entry name" value="ARM repeat"/>
    <property type="match status" value="1"/>
</dbReference>
<dbReference type="InterPro" id="IPR042236">
    <property type="entry name" value="PI3K_accessory_sf"/>
</dbReference>
<dbReference type="Gene3D" id="1.10.1070.11">
    <property type="entry name" value="Phosphatidylinositol 3-/4-kinase, catalytic domain"/>
    <property type="match status" value="1"/>
</dbReference>
<dbReference type="Proteomes" id="UP000245946">
    <property type="component" value="Unassembled WGS sequence"/>
</dbReference>
<dbReference type="Pfam" id="PF21245">
    <property type="entry name" value="PI4KB-PIK1_PIK"/>
    <property type="match status" value="1"/>
</dbReference>
<dbReference type="InterPro" id="IPR057754">
    <property type="entry name" value="PI4-kinase_beta/PIK1_cat"/>
</dbReference>
<dbReference type="InterPro" id="IPR000403">
    <property type="entry name" value="PI3/4_kinase_cat_dom"/>
</dbReference>
<evidence type="ECO:0000256" key="4">
    <source>
        <dbReference type="ARBA" id="ARBA00022679"/>
    </source>
</evidence>
<dbReference type="InterPro" id="IPR015433">
    <property type="entry name" value="PI3/4_kinase"/>
</dbReference>
<keyword evidence="5" id="KW-0418">Kinase</keyword>